<comment type="caution">
    <text evidence="2">The sequence shown here is derived from an EMBL/GenBank/DDBJ whole genome shotgun (WGS) entry which is preliminary data.</text>
</comment>
<dbReference type="EMBL" id="JAPFFF010000067">
    <property type="protein sequence ID" value="KAK8836209.1"/>
    <property type="molecule type" value="Genomic_DNA"/>
</dbReference>
<dbReference type="Pfam" id="PF16117">
    <property type="entry name" value="DUF4833"/>
    <property type="match status" value="1"/>
</dbReference>
<feature type="domain" description="DUF4833" evidence="1">
    <location>
        <begin position="34"/>
        <end position="142"/>
    </location>
</feature>
<keyword evidence="3" id="KW-1185">Reference proteome</keyword>
<reference evidence="2 3" key="1">
    <citation type="submission" date="2024-04" db="EMBL/GenBank/DDBJ databases">
        <title>Tritrichomonas musculus Genome.</title>
        <authorList>
            <person name="Alves-Ferreira E."/>
            <person name="Grigg M."/>
            <person name="Lorenzi H."/>
            <person name="Galac M."/>
        </authorList>
    </citation>
    <scope>NUCLEOTIDE SEQUENCE [LARGE SCALE GENOMIC DNA]</scope>
    <source>
        <strain evidence="2 3">EAF2021</strain>
    </source>
</reference>
<protein>
    <recommendedName>
        <fullName evidence="1">DUF4833 domain-containing protein</fullName>
    </recommendedName>
</protein>
<evidence type="ECO:0000313" key="3">
    <source>
        <dbReference type="Proteomes" id="UP001470230"/>
    </source>
</evidence>
<organism evidence="2 3">
    <name type="scientific">Tritrichomonas musculus</name>
    <dbReference type="NCBI Taxonomy" id="1915356"/>
    <lineage>
        <taxon>Eukaryota</taxon>
        <taxon>Metamonada</taxon>
        <taxon>Parabasalia</taxon>
        <taxon>Tritrichomonadida</taxon>
        <taxon>Tritrichomonadidae</taxon>
        <taxon>Tritrichomonas</taxon>
    </lineage>
</organism>
<name>A0ABR2GQK6_9EUKA</name>
<evidence type="ECO:0000313" key="2">
    <source>
        <dbReference type="EMBL" id="KAK8836209.1"/>
    </source>
</evidence>
<dbReference type="Proteomes" id="UP001470230">
    <property type="component" value="Unassembled WGS sequence"/>
</dbReference>
<evidence type="ECO:0000259" key="1">
    <source>
        <dbReference type="Pfam" id="PF16117"/>
    </source>
</evidence>
<dbReference type="InterPro" id="IPR032269">
    <property type="entry name" value="DUF4833"/>
</dbReference>
<gene>
    <name evidence="2" type="ORF">M9Y10_039841</name>
</gene>
<accession>A0ABR2GQK6</accession>
<sequence length="145" mass="16734">MSEEEGQHLFDIANTVCSRHVEYRAIENGDYFDIDVAWYTRDGVRFRNLNWLERTFAYGSKVSQDTENKKTLMSISALKSRPIEISKNENGDILPIAVIGGKLSILKRIWVEVSQGHLYIPTVHYVDVFGVDYETGEEVIERIYN</sequence>
<proteinExistence type="predicted"/>